<proteinExistence type="predicted"/>
<comment type="caution">
    <text evidence="1">The sequence shown here is derived from an EMBL/GenBank/DDBJ whole genome shotgun (WGS) entry which is preliminary data.</text>
</comment>
<reference evidence="1 2" key="1">
    <citation type="submission" date="2021-06" db="EMBL/GenBank/DDBJ databases">
        <title>Caerostris extrusa draft genome.</title>
        <authorList>
            <person name="Kono N."/>
            <person name="Arakawa K."/>
        </authorList>
    </citation>
    <scope>NUCLEOTIDE SEQUENCE [LARGE SCALE GENOMIC DNA]</scope>
</reference>
<protein>
    <submittedName>
        <fullName evidence="1">Uncharacterized protein</fullName>
    </submittedName>
</protein>
<sequence>MCWSRECVELRNWHLSENEKQAKMNLRGRGRASARILIMGLRRRYRSCFLLCTHTTAAIESPPNQVHWNICQIPLWILIMPLVNFKPTCEAAKRQTTEKKNSPAVQAKAAEIALHRSSSKLLLVLSTALDPQENSSLYDGSLIKPPSSPWGAEAGNILEQLSSLRFYDQRLDSQRFFCNAKYSGNFNCAGFAIHD</sequence>
<evidence type="ECO:0000313" key="1">
    <source>
        <dbReference type="EMBL" id="GIY44486.1"/>
    </source>
</evidence>
<dbReference type="AlphaFoldDB" id="A0AAV4TGD3"/>
<gene>
    <name evidence="1" type="ORF">CEXT_69001</name>
</gene>
<keyword evidence="2" id="KW-1185">Reference proteome</keyword>
<organism evidence="1 2">
    <name type="scientific">Caerostris extrusa</name>
    <name type="common">Bark spider</name>
    <name type="synonym">Caerostris bankana</name>
    <dbReference type="NCBI Taxonomy" id="172846"/>
    <lineage>
        <taxon>Eukaryota</taxon>
        <taxon>Metazoa</taxon>
        <taxon>Ecdysozoa</taxon>
        <taxon>Arthropoda</taxon>
        <taxon>Chelicerata</taxon>
        <taxon>Arachnida</taxon>
        <taxon>Araneae</taxon>
        <taxon>Araneomorphae</taxon>
        <taxon>Entelegynae</taxon>
        <taxon>Araneoidea</taxon>
        <taxon>Araneidae</taxon>
        <taxon>Caerostris</taxon>
    </lineage>
</organism>
<dbReference type="Proteomes" id="UP001054945">
    <property type="component" value="Unassembled WGS sequence"/>
</dbReference>
<name>A0AAV4TGD3_CAEEX</name>
<accession>A0AAV4TGD3</accession>
<evidence type="ECO:0000313" key="2">
    <source>
        <dbReference type="Proteomes" id="UP001054945"/>
    </source>
</evidence>
<dbReference type="EMBL" id="BPLR01011148">
    <property type="protein sequence ID" value="GIY44486.1"/>
    <property type="molecule type" value="Genomic_DNA"/>
</dbReference>